<sequence length="195" mass="22173">MMCVIFIIRFSCFPQQTRDCVDSNCPYNHRGDRVGYAFTGMECGLARLDRRIAGPLCHIINRSYAEAVRSYLGNICVFFLVLSHISTGEMEAVRADPRSIPSKSDSTDRAFVETHNSLHPPLQRFPKFARNEECWFNLLNPCPLFSWISMGFQELKRDSRACAEGTPIDCSNICRPCASAIVYWFGSDLIYLACF</sequence>
<dbReference type="OrthoDB" id="10593904at2759"/>
<gene>
    <name evidence="1" type="ORF">STAS_28026</name>
</gene>
<reference evidence="2" key="1">
    <citation type="journal article" date="2019" name="Curr. Biol.">
        <title>Genome Sequence of Striga asiatica Provides Insight into the Evolution of Plant Parasitism.</title>
        <authorList>
            <person name="Yoshida S."/>
            <person name="Kim S."/>
            <person name="Wafula E.K."/>
            <person name="Tanskanen J."/>
            <person name="Kim Y.M."/>
            <person name="Honaas L."/>
            <person name="Yang Z."/>
            <person name="Spallek T."/>
            <person name="Conn C.E."/>
            <person name="Ichihashi Y."/>
            <person name="Cheong K."/>
            <person name="Cui S."/>
            <person name="Der J.P."/>
            <person name="Gundlach H."/>
            <person name="Jiao Y."/>
            <person name="Hori C."/>
            <person name="Ishida J.K."/>
            <person name="Kasahara H."/>
            <person name="Kiba T."/>
            <person name="Kim M.S."/>
            <person name="Koo N."/>
            <person name="Laohavisit A."/>
            <person name="Lee Y.H."/>
            <person name="Lumba S."/>
            <person name="McCourt P."/>
            <person name="Mortimer J.C."/>
            <person name="Mutuku J.M."/>
            <person name="Nomura T."/>
            <person name="Sasaki-Sekimoto Y."/>
            <person name="Seto Y."/>
            <person name="Wang Y."/>
            <person name="Wakatake T."/>
            <person name="Sakakibara H."/>
            <person name="Demura T."/>
            <person name="Yamaguchi S."/>
            <person name="Yoneyama K."/>
            <person name="Manabe R.I."/>
            <person name="Nelson D.C."/>
            <person name="Schulman A.H."/>
            <person name="Timko M.P."/>
            <person name="dePamphilis C.W."/>
            <person name="Choi D."/>
            <person name="Shirasu K."/>
        </authorList>
    </citation>
    <scope>NUCLEOTIDE SEQUENCE [LARGE SCALE GENOMIC DNA]</scope>
    <source>
        <strain evidence="2">cv. UVA1</strain>
    </source>
</reference>
<dbReference type="AlphaFoldDB" id="A0A5A7R313"/>
<comment type="caution">
    <text evidence="1">The sequence shown here is derived from an EMBL/GenBank/DDBJ whole genome shotgun (WGS) entry which is preliminary data.</text>
</comment>
<organism evidence="1 2">
    <name type="scientific">Striga asiatica</name>
    <name type="common">Asiatic witchweed</name>
    <name type="synonym">Buchnera asiatica</name>
    <dbReference type="NCBI Taxonomy" id="4170"/>
    <lineage>
        <taxon>Eukaryota</taxon>
        <taxon>Viridiplantae</taxon>
        <taxon>Streptophyta</taxon>
        <taxon>Embryophyta</taxon>
        <taxon>Tracheophyta</taxon>
        <taxon>Spermatophyta</taxon>
        <taxon>Magnoliopsida</taxon>
        <taxon>eudicotyledons</taxon>
        <taxon>Gunneridae</taxon>
        <taxon>Pentapetalae</taxon>
        <taxon>asterids</taxon>
        <taxon>lamiids</taxon>
        <taxon>Lamiales</taxon>
        <taxon>Orobanchaceae</taxon>
        <taxon>Buchnereae</taxon>
        <taxon>Striga</taxon>
    </lineage>
</organism>
<evidence type="ECO:0000313" key="2">
    <source>
        <dbReference type="Proteomes" id="UP000325081"/>
    </source>
</evidence>
<protein>
    <submittedName>
        <fullName evidence="1">Phosphoribosylglycinamide formyltransferase 2</fullName>
    </submittedName>
</protein>
<proteinExistence type="predicted"/>
<dbReference type="EMBL" id="BKCP01009403">
    <property type="protein sequence ID" value="GER50701.1"/>
    <property type="molecule type" value="Genomic_DNA"/>
</dbReference>
<dbReference type="GO" id="GO:0016740">
    <property type="term" value="F:transferase activity"/>
    <property type="evidence" value="ECO:0007669"/>
    <property type="project" value="UniProtKB-KW"/>
</dbReference>
<keyword evidence="2" id="KW-1185">Reference proteome</keyword>
<accession>A0A5A7R313</accession>
<keyword evidence="1" id="KW-0808">Transferase</keyword>
<dbReference type="Proteomes" id="UP000325081">
    <property type="component" value="Unassembled WGS sequence"/>
</dbReference>
<name>A0A5A7R313_STRAF</name>
<evidence type="ECO:0000313" key="1">
    <source>
        <dbReference type="EMBL" id="GER50701.1"/>
    </source>
</evidence>